<accession>A7SYH6</accession>
<gene>
    <name evidence="2" type="ORF">NEMVEDRAFT_v1g233725</name>
</gene>
<feature type="compositionally biased region" description="Acidic residues" evidence="1">
    <location>
        <begin position="127"/>
        <end position="143"/>
    </location>
</feature>
<feature type="compositionally biased region" description="Basic and acidic residues" evidence="1">
    <location>
        <begin position="159"/>
        <end position="174"/>
    </location>
</feature>
<dbReference type="GO" id="GO:0090162">
    <property type="term" value="P:establishment of epithelial cell polarity"/>
    <property type="evidence" value="ECO:0007669"/>
    <property type="project" value="InterPro"/>
</dbReference>
<feature type="compositionally biased region" description="Low complexity" evidence="1">
    <location>
        <begin position="35"/>
        <end position="76"/>
    </location>
</feature>
<dbReference type="KEGG" id="nve:5502119"/>
<organism evidence="2 3">
    <name type="scientific">Nematostella vectensis</name>
    <name type="common">Starlet sea anemone</name>
    <dbReference type="NCBI Taxonomy" id="45351"/>
    <lineage>
        <taxon>Eukaryota</taxon>
        <taxon>Metazoa</taxon>
        <taxon>Cnidaria</taxon>
        <taxon>Anthozoa</taxon>
        <taxon>Hexacorallia</taxon>
        <taxon>Actiniaria</taxon>
        <taxon>Edwardsiidae</taxon>
        <taxon>Nematostella</taxon>
    </lineage>
</organism>
<dbReference type="InterPro" id="IPR033561">
    <property type="entry name" value="FBF1"/>
</dbReference>
<evidence type="ECO:0000313" key="3">
    <source>
        <dbReference type="Proteomes" id="UP000001593"/>
    </source>
</evidence>
<sequence length="370" mass="39084">MAGTELEEEEDSSLSETDARQMADSLAGMDDLDSDLFGSSLRSNKTPSKATSPKPTAPATRPTSTSTKPTTASTKPTSPPSQAARTRNTAEKPEEKPASSGAASPIPASKPGQPGKKFNINKFDSLGFDEDDPLAGLLSDDEDAPVKPKPKKAAQKKAVRPDPEPVKQEMEAAKPDPLPKQTEPQRPTTSHGRRQKSPDPTSPPSTSEGRGGASTPRKESTASEGAKSAAKPKEDINFDSDGDLPGLDGTPRESASPPPKGRGRQAKPEPDLFGDDDDGLLGLDEDKPGVKRAAAAEVKDSPSARFSALLGGKKEEQKKAPPQSLDEFMANISTKRPDAKPPAAKKGGFAYDLGRVLGRFYNGLKRLIPF</sequence>
<proteinExistence type="predicted"/>
<dbReference type="AlphaFoldDB" id="A7SYH6"/>
<dbReference type="GO" id="GO:0097539">
    <property type="term" value="C:ciliary transition fiber"/>
    <property type="evidence" value="ECO:0007669"/>
    <property type="project" value="InterPro"/>
</dbReference>
<feature type="compositionally biased region" description="Acidic residues" evidence="1">
    <location>
        <begin position="1"/>
        <end position="13"/>
    </location>
</feature>
<name>A7SYH6_NEMVE</name>
<dbReference type="PANTHER" id="PTHR33689">
    <property type="entry name" value="FAS-BINDING FACTOR 1"/>
    <property type="match status" value="1"/>
</dbReference>
<dbReference type="STRING" id="45351.A7SYH6"/>
<dbReference type="PANTHER" id="PTHR33689:SF1">
    <property type="entry name" value="FAS-BINDING FACTOR 1"/>
    <property type="match status" value="1"/>
</dbReference>
<evidence type="ECO:0000256" key="1">
    <source>
        <dbReference type="SAM" id="MobiDB-lite"/>
    </source>
</evidence>
<dbReference type="EMBL" id="DS469923">
    <property type="protein sequence ID" value="EDO31246.1"/>
    <property type="molecule type" value="Genomic_DNA"/>
</dbReference>
<feature type="region of interest" description="Disordered" evidence="1">
    <location>
        <begin position="1"/>
        <end position="324"/>
    </location>
</feature>
<protein>
    <submittedName>
        <fullName evidence="2">Uncharacterized protein</fullName>
    </submittedName>
</protein>
<dbReference type="InParanoid" id="A7SYH6"/>
<feature type="compositionally biased region" description="Basic residues" evidence="1">
    <location>
        <begin position="148"/>
        <end position="158"/>
    </location>
</feature>
<feature type="compositionally biased region" description="Basic and acidic residues" evidence="1">
    <location>
        <begin position="88"/>
        <end position="97"/>
    </location>
</feature>
<feature type="compositionally biased region" description="Low complexity" evidence="1">
    <location>
        <begin position="98"/>
        <end position="112"/>
    </location>
</feature>
<dbReference type="HOGENOM" id="CLU_748637_0_0_1"/>
<keyword evidence="3" id="KW-1185">Reference proteome</keyword>
<dbReference type="GO" id="GO:0060271">
    <property type="term" value="P:cilium assembly"/>
    <property type="evidence" value="ECO:0007669"/>
    <property type="project" value="InterPro"/>
</dbReference>
<dbReference type="Proteomes" id="UP000001593">
    <property type="component" value="Unassembled WGS sequence"/>
</dbReference>
<dbReference type="OMA" id="DHWERMK"/>
<reference evidence="2 3" key="1">
    <citation type="journal article" date="2007" name="Science">
        <title>Sea anemone genome reveals ancestral eumetazoan gene repertoire and genomic organization.</title>
        <authorList>
            <person name="Putnam N.H."/>
            <person name="Srivastava M."/>
            <person name="Hellsten U."/>
            <person name="Dirks B."/>
            <person name="Chapman J."/>
            <person name="Salamov A."/>
            <person name="Terry A."/>
            <person name="Shapiro H."/>
            <person name="Lindquist E."/>
            <person name="Kapitonov V.V."/>
            <person name="Jurka J."/>
            <person name="Genikhovich G."/>
            <person name="Grigoriev I.V."/>
            <person name="Lucas S.M."/>
            <person name="Steele R.E."/>
            <person name="Finnerty J.R."/>
            <person name="Technau U."/>
            <person name="Martindale M.Q."/>
            <person name="Rokhsar D.S."/>
        </authorList>
    </citation>
    <scope>NUCLEOTIDE SEQUENCE [LARGE SCALE GENOMIC DNA]</scope>
    <source>
        <strain evidence="3">CH2 X CH6</strain>
    </source>
</reference>
<evidence type="ECO:0000313" key="2">
    <source>
        <dbReference type="EMBL" id="EDO31246.1"/>
    </source>
</evidence>